<dbReference type="EMBL" id="JAGPXB010000001">
    <property type="protein sequence ID" value="MBQ0907471.1"/>
    <property type="molecule type" value="Genomic_DNA"/>
</dbReference>
<organism evidence="1 2">
    <name type="scientific">Flavobacterium erciyesense</name>
    <dbReference type="NCBI Taxonomy" id="2825842"/>
    <lineage>
        <taxon>Bacteria</taxon>
        <taxon>Pseudomonadati</taxon>
        <taxon>Bacteroidota</taxon>
        <taxon>Flavobacteriia</taxon>
        <taxon>Flavobacteriales</taxon>
        <taxon>Flavobacteriaceae</taxon>
        <taxon>Flavobacterium</taxon>
    </lineage>
</organism>
<evidence type="ECO:0000313" key="2">
    <source>
        <dbReference type="Proteomes" id="UP000679008"/>
    </source>
</evidence>
<sequence>MKKKTDFISITIPVKPHIKKYISIRYGTEHTLTKKSLIGILLFNVLDKKTEKPNQNFKEYSEKYLIHISPQYFYEKGFSIPLRKRRFLAICLEKLFIEDFYAYVDISVSNMNCTAVEAMRIFFKQYSISEDEIKFYSFYRQYQRHCKNGIKAKKII</sequence>
<gene>
    <name evidence="1" type="ORF">KBJ98_02015</name>
</gene>
<accession>A0ABS5D0D2</accession>
<dbReference type="Proteomes" id="UP000679008">
    <property type="component" value="Unassembled WGS sequence"/>
</dbReference>
<protein>
    <submittedName>
        <fullName evidence="1">Uncharacterized protein</fullName>
    </submittedName>
</protein>
<name>A0ABS5D0D2_9FLAO</name>
<comment type="caution">
    <text evidence="1">The sequence shown here is derived from an EMBL/GenBank/DDBJ whole genome shotgun (WGS) entry which is preliminary data.</text>
</comment>
<dbReference type="RefSeq" id="WP_210788017.1">
    <property type="nucleotide sequence ID" value="NZ_JAGPXB010000001.1"/>
</dbReference>
<proteinExistence type="predicted"/>
<reference evidence="1 2" key="1">
    <citation type="submission" date="2021-04" db="EMBL/GenBank/DDBJ databases">
        <title>Description of novel Flavobacterium sp. F-328.</title>
        <authorList>
            <person name="Saticioglu I.B."/>
        </authorList>
    </citation>
    <scope>NUCLEOTIDE SEQUENCE [LARGE SCALE GENOMIC DNA]</scope>
    <source>
        <strain evidence="1 2">F-328</strain>
    </source>
</reference>
<keyword evidence="2" id="KW-1185">Reference proteome</keyword>
<evidence type="ECO:0000313" key="1">
    <source>
        <dbReference type="EMBL" id="MBQ0907471.1"/>
    </source>
</evidence>